<reference evidence="13" key="1">
    <citation type="submission" date="2015-07" db="EMBL/GenBank/DDBJ databases">
        <title>Near-Complete Genome Sequence of the Cellulolytic Bacterium Bacteroides (Pseudobacteroides) cellulosolvens ATCC 35603.</title>
        <authorList>
            <person name="Dassa B."/>
            <person name="Utturkar S.M."/>
            <person name="Klingeman D.M."/>
            <person name="Hurt R.A."/>
            <person name="Keller M."/>
            <person name="Xu J."/>
            <person name="Reddy Y.H.K."/>
            <person name="Borovok I."/>
            <person name="Grinberg I.R."/>
            <person name="Lamed R."/>
            <person name="Zhivin O."/>
            <person name="Bayer E.A."/>
            <person name="Brown S.D."/>
        </authorList>
    </citation>
    <scope>NUCLEOTIDE SEQUENCE [LARGE SCALE GENOMIC DNA]</scope>
    <source>
        <strain evidence="13">DSM 2933</strain>
    </source>
</reference>
<dbReference type="HAMAP" id="MF_00061">
    <property type="entry name" value="IspE"/>
    <property type="match status" value="1"/>
</dbReference>
<proteinExistence type="inferred from homology"/>
<organism evidence="12 13">
    <name type="scientific">Pseudobacteroides cellulosolvens ATCC 35603 = DSM 2933</name>
    <dbReference type="NCBI Taxonomy" id="398512"/>
    <lineage>
        <taxon>Bacteria</taxon>
        <taxon>Bacillati</taxon>
        <taxon>Bacillota</taxon>
        <taxon>Clostridia</taxon>
        <taxon>Eubacteriales</taxon>
        <taxon>Oscillospiraceae</taxon>
        <taxon>Pseudobacteroides</taxon>
    </lineage>
</organism>
<feature type="domain" description="GHMP kinase N-terminal" evidence="10">
    <location>
        <begin position="66"/>
        <end position="144"/>
    </location>
</feature>
<feature type="binding site" evidence="9">
    <location>
        <begin position="94"/>
        <end position="104"/>
    </location>
    <ligand>
        <name>ATP</name>
        <dbReference type="ChEBI" id="CHEBI:30616"/>
    </ligand>
</feature>
<comment type="function">
    <text evidence="9">Catalyzes the phosphorylation of the position 2 hydroxy group of 4-diphosphocytidyl-2C-methyl-D-erythritol.</text>
</comment>
<keyword evidence="6 9" id="KW-0418">Kinase</keyword>
<dbReference type="Gene3D" id="3.30.230.10">
    <property type="match status" value="1"/>
</dbReference>
<evidence type="ECO:0000259" key="10">
    <source>
        <dbReference type="Pfam" id="PF00288"/>
    </source>
</evidence>
<evidence type="ECO:0000256" key="9">
    <source>
        <dbReference type="HAMAP-Rule" id="MF_00061"/>
    </source>
</evidence>
<evidence type="ECO:0000256" key="1">
    <source>
        <dbReference type="ARBA" id="ARBA00009684"/>
    </source>
</evidence>
<dbReference type="GO" id="GO:0050515">
    <property type="term" value="F:4-(cytidine 5'-diphospho)-2-C-methyl-D-erythritol kinase activity"/>
    <property type="evidence" value="ECO:0007669"/>
    <property type="project" value="UniProtKB-UniRule"/>
</dbReference>
<dbReference type="PIRSF" id="PIRSF010376">
    <property type="entry name" value="IspE"/>
    <property type="match status" value="1"/>
</dbReference>
<dbReference type="PANTHER" id="PTHR43527">
    <property type="entry name" value="4-DIPHOSPHOCYTIDYL-2-C-METHYL-D-ERYTHRITOL KINASE, CHLOROPLASTIC"/>
    <property type="match status" value="1"/>
</dbReference>
<protein>
    <recommendedName>
        <fullName evidence="3 9">4-diphosphocytidyl-2-C-methyl-D-erythritol kinase</fullName>
        <shortName evidence="9">CMK</shortName>
        <ecNumber evidence="2 9">2.7.1.148</ecNumber>
    </recommendedName>
    <alternativeName>
        <fullName evidence="8 9">4-(cytidine-5'-diphospho)-2-C-methyl-D-erythritol kinase</fullName>
    </alternativeName>
</protein>
<keyword evidence="9" id="KW-0414">Isoprene biosynthesis</keyword>
<evidence type="ECO:0000256" key="8">
    <source>
        <dbReference type="ARBA" id="ARBA00032554"/>
    </source>
</evidence>
<keyword evidence="7 9" id="KW-0067">ATP-binding</keyword>
<accession>A0A0L6JV76</accession>
<dbReference type="InterPro" id="IPR004424">
    <property type="entry name" value="IspE"/>
</dbReference>
<dbReference type="Pfam" id="PF08544">
    <property type="entry name" value="GHMP_kinases_C"/>
    <property type="match status" value="1"/>
</dbReference>
<dbReference type="Pfam" id="PF00288">
    <property type="entry name" value="GHMP_kinases_N"/>
    <property type="match status" value="1"/>
</dbReference>
<dbReference type="PANTHER" id="PTHR43527:SF2">
    <property type="entry name" value="4-DIPHOSPHOCYTIDYL-2-C-METHYL-D-ERYTHRITOL KINASE, CHLOROPLASTIC"/>
    <property type="match status" value="1"/>
</dbReference>
<evidence type="ECO:0000256" key="4">
    <source>
        <dbReference type="ARBA" id="ARBA00022679"/>
    </source>
</evidence>
<dbReference type="InterPro" id="IPR006204">
    <property type="entry name" value="GHMP_kinase_N_dom"/>
</dbReference>
<dbReference type="eggNOG" id="COG1947">
    <property type="taxonomic scope" value="Bacteria"/>
</dbReference>
<keyword evidence="4 9" id="KW-0808">Transferase</keyword>
<dbReference type="InterPro" id="IPR020568">
    <property type="entry name" value="Ribosomal_Su5_D2-typ_SF"/>
</dbReference>
<dbReference type="STRING" id="398512.Bccel_4992"/>
<dbReference type="GO" id="GO:0005524">
    <property type="term" value="F:ATP binding"/>
    <property type="evidence" value="ECO:0007669"/>
    <property type="project" value="UniProtKB-UniRule"/>
</dbReference>
<comment type="catalytic activity">
    <reaction evidence="9">
        <text>4-CDP-2-C-methyl-D-erythritol + ATP = 4-CDP-2-C-methyl-D-erythritol 2-phosphate + ADP + H(+)</text>
        <dbReference type="Rhea" id="RHEA:18437"/>
        <dbReference type="ChEBI" id="CHEBI:15378"/>
        <dbReference type="ChEBI" id="CHEBI:30616"/>
        <dbReference type="ChEBI" id="CHEBI:57823"/>
        <dbReference type="ChEBI" id="CHEBI:57919"/>
        <dbReference type="ChEBI" id="CHEBI:456216"/>
        <dbReference type="EC" id="2.7.1.148"/>
    </reaction>
</comment>
<dbReference type="UniPathway" id="UPA00056">
    <property type="reaction ID" value="UER00094"/>
</dbReference>
<keyword evidence="5 9" id="KW-0547">Nucleotide-binding</keyword>
<feature type="active site" evidence="9">
    <location>
        <position position="136"/>
    </location>
</feature>
<dbReference type="SUPFAM" id="SSF54211">
    <property type="entry name" value="Ribosomal protein S5 domain 2-like"/>
    <property type="match status" value="1"/>
</dbReference>
<name>A0A0L6JV76_9FIRM</name>
<evidence type="ECO:0000256" key="2">
    <source>
        <dbReference type="ARBA" id="ARBA00012052"/>
    </source>
</evidence>
<evidence type="ECO:0000256" key="6">
    <source>
        <dbReference type="ARBA" id="ARBA00022777"/>
    </source>
</evidence>
<evidence type="ECO:0000256" key="5">
    <source>
        <dbReference type="ARBA" id="ARBA00022741"/>
    </source>
</evidence>
<dbReference type="InterPro" id="IPR013750">
    <property type="entry name" value="GHMP_kinase_C_dom"/>
</dbReference>
<evidence type="ECO:0000313" key="12">
    <source>
        <dbReference type="EMBL" id="KNY29718.1"/>
    </source>
</evidence>
<dbReference type="EMBL" id="LGTC01000001">
    <property type="protein sequence ID" value="KNY29718.1"/>
    <property type="molecule type" value="Genomic_DNA"/>
</dbReference>
<dbReference type="SUPFAM" id="SSF55060">
    <property type="entry name" value="GHMP Kinase, C-terminal domain"/>
    <property type="match status" value="1"/>
</dbReference>
<dbReference type="InterPro" id="IPR036554">
    <property type="entry name" value="GHMP_kinase_C_sf"/>
</dbReference>
<dbReference type="InterPro" id="IPR014721">
    <property type="entry name" value="Ribsml_uS5_D2-typ_fold_subgr"/>
</dbReference>
<comment type="caution">
    <text evidence="12">The sequence shown here is derived from an EMBL/GenBank/DDBJ whole genome shotgun (WGS) entry which is preliminary data.</text>
</comment>
<gene>
    <name evidence="9" type="primary">ispE</name>
    <name evidence="12" type="ORF">Bccel_4992</name>
</gene>
<dbReference type="PATRIC" id="fig|398512.5.peg.5233"/>
<dbReference type="AlphaFoldDB" id="A0A0L6JV76"/>
<dbReference type="OrthoDB" id="9809438at2"/>
<dbReference type="GO" id="GO:0016114">
    <property type="term" value="P:terpenoid biosynthetic process"/>
    <property type="evidence" value="ECO:0007669"/>
    <property type="project" value="UniProtKB-UniRule"/>
</dbReference>
<evidence type="ECO:0000256" key="7">
    <source>
        <dbReference type="ARBA" id="ARBA00022840"/>
    </source>
</evidence>
<dbReference type="Proteomes" id="UP000036923">
    <property type="component" value="Unassembled WGS sequence"/>
</dbReference>
<dbReference type="NCBIfam" id="TIGR00154">
    <property type="entry name" value="ispE"/>
    <property type="match status" value="1"/>
</dbReference>
<keyword evidence="13" id="KW-1185">Reference proteome</keyword>
<dbReference type="GO" id="GO:0019288">
    <property type="term" value="P:isopentenyl diphosphate biosynthetic process, methylerythritol 4-phosphate pathway"/>
    <property type="evidence" value="ECO:0007669"/>
    <property type="project" value="UniProtKB-UniRule"/>
</dbReference>
<evidence type="ECO:0000313" key="13">
    <source>
        <dbReference type="Proteomes" id="UP000036923"/>
    </source>
</evidence>
<dbReference type="EC" id="2.7.1.148" evidence="2 9"/>
<comment type="similarity">
    <text evidence="1 9">Belongs to the GHMP kinase family. IspE subfamily.</text>
</comment>
<feature type="domain" description="GHMP kinase C-terminal" evidence="11">
    <location>
        <begin position="199"/>
        <end position="272"/>
    </location>
</feature>
<comment type="pathway">
    <text evidence="9">Isoprenoid biosynthesis; isopentenyl diphosphate biosynthesis via DXP pathway; isopentenyl diphosphate from 1-deoxy-D-xylulose 5-phosphate: step 3/6.</text>
</comment>
<feature type="active site" evidence="9">
    <location>
        <position position="11"/>
    </location>
</feature>
<dbReference type="RefSeq" id="WP_036935851.1">
    <property type="nucleotide sequence ID" value="NZ_JQKC01000001.1"/>
</dbReference>
<evidence type="ECO:0000259" key="11">
    <source>
        <dbReference type="Pfam" id="PF08544"/>
    </source>
</evidence>
<dbReference type="Gene3D" id="3.30.70.890">
    <property type="entry name" value="GHMP kinase, C-terminal domain"/>
    <property type="match status" value="1"/>
</dbReference>
<evidence type="ECO:0000256" key="3">
    <source>
        <dbReference type="ARBA" id="ARBA00017473"/>
    </source>
</evidence>
<sequence>MERVEYKARAKINLSLDVLRKREDGYHDLKMVMQTLGLHDLVSIEKTDSQIKIDCNSAYIPEGEGNIAYKAAKLIMDEYGIKTGININIKKMIPVAAGLAGGSSDAAAVLKGINSLYDLGASLDDLARLGKKIGADVPYCIFGGTMLAEGIGDTLTRLSPFDGVDIILVKPNIGVSTAFVYNNLKLEKVVDRPDTELIIQAVGNKNLKAVAANMKNVLETVTEVKYTIISEIKKRLLQNGAIGSMMSGSGPTVFGIFEDKLKAQKAYESMKNNRWDCILTQTINEEMQ</sequence>